<comment type="pathway">
    <text evidence="11">Bacterial outer membrane biogenesis; LPS lipid A biosynthesis.</text>
</comment>
<dbReference type="GO" id="GO:0016020">
    <property type="term" value="C:membrane"/>
    <property type="evidence" value="ECO:0007669"/>
    <property type="project" value="GOC"/>
</dbReference>
<dbReference type="PANTHER" id="PTHR30372">
    <property type="entry name" value="LIPID-A-DISACCHARIDE SYNTHASE"/>
    <property type="match status" value="1"/>
</dbReference>
<dbReference type="SUPFAM" id="SSF53756">
    <property type="entry name" value="UDP-Glycosyltransferase/glycogen phosphorylase"/>
    <property type="match status" value="1"/>
</dbReference>
<keyword evidence="8 11" id="KW-0808">Transferase</keyword>
<keyword evidence="13" id="KW-1185">Reference proteome</keyword>
<dbReference type="Pfam" id="PF02684">
    <property type="entry name" value="LpxB"/>
    <property type="match status" value="1"/>
</dbReference>
<dbReference type="HAMAP" id="MF_00392">
    <property type="entry name" value="LpxB"/>
    <property type="match status" value="1"/>
</dbReference>
<evidence type="ECO:0000313" key="12">
    <source>
        <dbReference type="EMBL" id="SCY54781.1"/>
    </source>
</evidence>
<evidence type="ECO:0000256" key="10">
    <source>
        <dbReference type="ARBA" id="ARBA00048975"/>
    </source>
</evidence>
<evidence type="ECO:0000313" key="13">
    <source>
        <dbReference type="Proteomes" id="UP000183104"/>
    </source>
</evidence>
<dbReference type="EMBL" id="FMUN01000007">
    <property type="protein sequence ID" value="SCY54781.1"/>
    <property type="molecule type" value="Genomic_DNA"/>
</dbReference>
<dbReference type="GO" id="GO:0009245">
    <property type="term" value="P:lipid A biosynthetic process"/>
    <property type="evidence" value="ECO:0007669"/>
    <property type="project" value="UniProtKB-UniRule"/>
</dbReference>
<keyword evidence="5 11" id="KW-0444">Lipid biosynthesis</keyword>
<keyword evidence="7 11" id="KW-0328">Glycosyltransferase</keyword>
<evidence type="ECO:0000256" key="4">
    <source>
        <dbReference type="ARBA" id="ARBA00020902"/>
    </source>
</evidence>
<name>A0A1G5GTR1_9GAMM</name>
<protein>
    <recommendedName>
        <fullName evidence="4 11">Lipid-A-disaccharide synthase</fullName>
        <ecNumber evidence="3 11">2.4.1.182</ecNumber>
    </recommendedName>
</protein>
<sequence>MAGAGRRRVMVVAGEASGDRIAAGLIREVRGREPEVHFEGVAGPAMEAAGCRALFPSDQLAVVGMTEVLRHFGDIRRVFKGLKARLKEAPPDLLVCVDAPDFNLRLAKVAHKLGIPVVYYVSPQVWAWRRGRVHKIGRIVDHMMVIFPFETEVYEQAGVPVTYVGNPLIERIPAVPEQAQARAALEVPGEAPVVALLPGSRRSEVLRMGPVLLRAAELLGERFPDAHFVLPVAGPAVGEVLDELLTEYQPPNFHRVTDSLSAAAAADCAAVTSGTATLETAVVGTPLVVLYKLSPVTFWLAQRLIKVPHIGMVNLVAGREVAPELIQDDAEPGRVSEELGRYLADPAARERARRDLAGVRATLGENPSARAAEVVLGHIRREG</sequence>
<proteinExistence type="inferred from homology"/>
<dbReference type="GO" id="GO:0008915">
    <property type="term" value="F:lipid-A-disaccharide synthase activity"/>
    <property type="evidence" value="ECO:0007669"/>
    <property type="project" value="UniProtKB-UniRule"/>
</dbReference>
<dbReference type="UniPathway" id="UPA00973"/>
<dbReference type="STRING" id="381306.AN478_01140"/>
<dbReference type="NCBIfam" id="TIGR00215">
    <property type="entry name" value="lpxB"/>
    <property type="match status" value="1"/>
</dbReference>
<evidence type="ECO:0000256" key="1">
    <source>
        <dbReference type="ARBA" id="ARBA00002056"/>
    </source>
</evidence>
<evidence type="ECO:0000256" key="5">
    <source>
        <dbReference type="ARBA" id="ARBA00022516"/>
    </source>
</evidence>
<accession>A0A1G5GTR1</accession>
<dbReference type="InterPro" id="IPR003835">
    <property type="entry name" value="Glyco_trans_19"/>
</dbReference>
<comment type="catalytic activity">
    <reaction evidence="10 11">
        <text>a lipid X + a UDP-2-N,3-O-bis[(3R)-3-hydroxyacyl]-alpha-D-glucosamine = a lipid A disaccharide + UDP + H(+)</text>
        <dbReference type="Rhea" id="RHEA:67828"/>
        <dbReference type="ChEBI" id="CHEBI:15378"/>
        <dbReference type="ChEBI" id="CHEBI:58223"/>
        <dbReference type="ChEBI" id="CHEBI:137748"/>
        <dbReference type="ChEBI" id="CHEBI:176338"/>
        <dbReference type="ChEBI" id="CHEBI:176343"/>
        <dbReference type="EC" id="2.4.1.182"/>
    </reaction>
</comment>
<evidence type="ECO:0000256" key="2">
    <source>
        <dbReference type="ARBA" id="ARBA00007868"/>
    </source>
</evidence>
<evidence type="ECO:0000256" key="6">
    <source>
        <dbReference type="ARBA" id="ARBA00022556"/>
    </source>
</evidence>
<dbReference type="AlphaFoldDB" id="A0A1G5GTR1"/>
<gene>
    <name evidence="11" type="primary">lpxB</name>
    <name evidence="12" type="ORF">SAMN05661077_2440</name>
</gene>
<evidence type="ECO:0000256" key="9">
    <source>
        <dbReference type="ARBA" id="ARBA00023098"/>
    </source>
</evidence>
<reference evidence="13" key="1">
    <citation type="submission" date="2016-10" db="EMBL/GenBank/DDBJ databases">
        <authorList>
            <person name="Varghese N."/>
        </authorList>
    </citation>
    <scope>NUCLEOTIDE SEQUENCE [LARGE SCALE GENOMIC DNA]</scope>
    <source>
        <strain evidence="13">HL 19</strain>
    </source>
</reference>
<dbReference type="EC" id="2.4.1.182" evidence="3 11"/>
<keyword evidence="6 11" id="KW-0441">Lipid A biosynthesis</keyword>
<keyword evidence="9 11" id="KW-0443">Lipid metabolism</keyword>
<dbReference type="GO" id="GO:0005543">
    <property type="term" value="F:phospholipid binding"/>
    <property type="evidence" value="ECO:0007669"/>
    <property type="project" value="TreeGrafter"/>
</dbReference>
<evidence type="ECO:0000256" key="7">
    <source>
        <dbReference type="ARBA" id="ARBA00022676"/>
    </source>
</evidence>
<evidence type="ECO:0000256" key="8">
    <source>
        <dbReference type="ARBA" id="ARBA00022679"/>
    </source>
</evidence>
<dbReference type="Proteomes" id="UP000183104">
    <property type="component" value="Unassembled WGS sequence"/>
</dbReference>
<evidence type="ECO:0000256" key="11">
    <source>
        <dbReference type="HAMAP-Rule" id="MF_00392"/>
    </source>
</evidence>
<comment type="similarity">
    <text evidence="2 11">Belongs to the LpxB family.</text>
</comment>
<organism evidence="12 13">
    <name type="scientific">Thiohalorhabdus denitrificans</name>
    <dbReference type="NCBI Taxonomy" id="381306"/>
    <lineage>
        <taxon>Bacteria</taxon>
        <taxon>Pseudomonadati</taxon>
        <taxon>Pseudomonadota</taxon>
        <taxon>Gammaproteobacteria</taxon>
        <taxon>Thiohalorhabdales</taxon>
        <taxon>Thiohalorhabdaceae</taxon>
        <taxon>Thiohalorhabdus</taxon>
    </lineage>
</organism>
<dbReference type="PANTHER" id="PTHR30372:SF4">
    <property type="entry name" value="LIPID-A-DISACCHARIDE SYNTHASE, MITOCHONDRIAL-RELATED"/>
    <property type="match status" value="1"/>
</dbReference>
<evidence type="ECO:0000256" key="3">
    <source>
        <dbReference type="ARBA" id="ARBA00012687"/>
    </source>
</evidence>
<comment type="function">
    <text evidence="1 11">Condensation of UDP-2,3-diacylglucosamine and 2,3-diacylglucosamine-1-phosphate to form lipid A disaccharide, a precursor of lipid A, a phosphorylated glycolipid that anchors the lipopolysaccharide to the outer membrane of the cell.</text>
</comment>